<keyword evidence="1" id="KW-1133">Transmembrane helix</keyword>
<gene>
    <name evidence="3" type="ORF">A3B74_05210</name>
</gene>
<comment type="caution">
    <text evidence="3">The sequence shown here is derived from an EMBL/GenBank/DDBJ whole genome shotgun (WGS) entry which is preliminary data.</text>
</comment>
<dbReference type="InterPro" id="IPR043728">
    <property type="entry name" value="DUF5671"/>
</dbReference>
<sequence>MFLFAPITFITAAFTFVISIAMLVIALSQDTPVIGRPQAVRHAFFSILTLLSLMTSAASIVFLTHVGFRIWVFPDAQYEQFGYNYPPGLYINAPENGVPIKIDCKIQETCTLTDNQKDSIKTWMEDYKNWRSQNEITIRNRTHAINALSILIVALPIFFLSYTIMTRSFATTQKKSATQHVYYYGVSFTTLVMILVSVGLLVNALMNQLLLPEKKGNNPPFRPYDTTAIANVENVVACTEECSLPAEYKDLATQWQKDTQMFTDRQNTLNRYHTTYAVTLPIMLIASLIFSWHASLIRKRNQEEVSPTTAPTKKTSV</sequence>
<dbReference type="AlphaFoldDB" id="A0A1G2ASZ2"/>
<dbReference type="EMBL" id="MHKB01000002">
    <property type="protein sequence ID" value="OGY80024.1"/>
    <property type="molecule type" value="Genomic_DNA"/>
</dbReference>
<evidence type="ECO:0000313" key="4">
    <source>
        <dbReference type="Proteomes" id="UP000177165"/>
    </source>
</evidence>
<feature type="domain" description="DUF5671" evidence="2">
    <location>
        <begin position="141"/>
        <end position="211"/>
    </location>
</feature>
<feature type="transmembrane region" description="Helical" evidence="1">
    <location>
        <begin position="39"/>
        <end position="63"/>
    </location>
</feature>
<feature type="transmembrane region" description="Helical" evidence="1">
    <location>
        <begin position="274"/>
        <end position="292"/>
    </location>
</feature>
<dbReference type="Proteomes" id="UP000177165">
    <property type="component" value="Unassembled WGS sequence"/>
</dbReference>
<dbReference type="Pfam" id="PF18920">
    <property type="entry name" value="DUF5671"/>
    <property type="match status" value="1"/>
</dbReference>
<organism evidence="3 4">
    <name type="scientific">Candidatus Kerfeldbacteria bacterium RIFCSPHIGHO2_02_FULL_42_14</name>
    <dbReference type="NCBI Taxonomy" id="1798540"/>
    <lineage>
        <taxon>Bacteria</taxon>
        <taxon>Candidatus Kerfeldiibacteriota</taxon>
    </lineage>
</organism>
<evidence type="ECO:0000313" key="3">
    <source>
        <dbReference type="EMBL" id="OGY80024.1"/>
    </source>
</evidence>
<feature type="transmembrane region" description="Helical" evidence="1">
    <location>
        <begin position="6"/>
        <end position="27"/>
    </location>
</feature>
<feature type="transmembrane region" description="Helical" evidence="1">
    <location>
        <begin position="181"/>
        <end position="206"/>
    </location>
</feature>
<name>A0A1G2ASZ2_9BACT</name>
<evidence type="ECO:0000259" key="2">
    <source>
        <dbReference type="Pfam" id="PF18920"/>
    </source>
</evidence>
<feature type="transmembrane region" description="Helical" evidence="1">
    <location>
        <begin position="147"/>
        <end position="169"/>
    </location>
</feature>
<accession>A0A1G2ASZ2</accession>
<reference evidence="3 4" key="1">
    <citation type="journal article" date="2016" name="Nat. Commun.">
        <title>Thousands of microbial genomes shed light on interconnected biogeochemical processes in an aquifer system.</title>
        <authorList>
            <person name="Anantharaman K."/>
            <person name="Brown C.T."/>
            <person name="Hug L.A."/>
            <person name="Sharon I."/>
            <person name="Castelle C.J."/>
            <person name="Probst A.J."/>
            <person name="Thomas B.C."/>
            <person name="Singh A."/>
            <person name="Wilkins M.J."/>
            <person name="Karaoz U."/>
            <person name="Brodie E.L."/>
            <person name="Williams K.H."/>
            <person name="Hubbard S.S."/>
            <person name="Banfield J.F."/>
        </authorList>
    </citation>
    <scope>NUCLEOTIDE SEQUENCE [LARGE SCALE GENOMIC DNA]</scope>
</reference>
<keyword evidence="1" id="KW-0472">Membrane</keyword>
<proteinExistence type="predicted"/>
<keyword evidence="1" id="KW-0812">Transmembrane</keyword>
<protein>
    <recommendedName>
        <fullName evidence="2">DUF5671 domain-containing protein</fullName>
    </recommendedName>
</protein>
<evidence type="ECO:0000256" key="1">
    <source>
        <dbReference type="SAM" id="Phobius"/>
    </source>
</evidence>